<dbReference type="EMBL" id="CAUYUJ010019315">
    <property type="protein sequence ID" value="CAK0890203.1"/>
    <property type="molecule type" value="Genomic_DNA"/>
</dbReference>
<proteinExistence type="predicted"/>
<comment type="caution">
    <text evidence="2">The sequence shown here is derived from an EMBL/GenBank/DDBJ whole genome shotgun (WGS) entry which is preliminary data.</text>
</comment>
<sequence>MGPQKPAALAVPAVLSAGLLPTGMPREGEAATAAMSVCRLWLAGWCEFGDRETIGSRAAKAQSAPFWPETDSDSCNGSSTSSHGHSSSASKTRSWADQSQDTWPEESFRPPLPGVAPDGVRQGTFPYGLDLQRPSERQLPDFGDRLGFPEYFPSSSPLERGRGIGEGHAEQDGKAAQAAAARGPARRVPGPEHGARRRGGGRGPGHGARLGRPPLAAPVLPSVGVGVAPEAPGALPNSTPPGPAELQGLRRREESL</sequence>
<reference evidence="2" key="1">
    <citation type="submission" date="2023-10" db="EMBL/GenBank/DDBJ databases">
        <authorList>
            <person name="Chen Y."/>
            <person name="Shah S."/>
            <person name="Dougan E. K."/>
            <person name="Thang M."/>
            <person name="Chan C."/>
        </authorList>
    </citation>
    <scope>NUCLEOTIDE SEQUENCE [LARGE SCALE GENOMIC DNA]</scope>
</reference>
<feature type="compositionally biased region" description="Basic and acidic residues" evidence="1">
    <location>
        <begin position="159"/>
        <end position="173"/>
    </location>
</feature>
<feature type="compositionally biased region" description="Basic and acidic residues" evidence="1">
    <location>
        <begin position="133"/>
        <end position="144"/>
    </location>
</feature>
<feature type="compositionally biased region" description="Low complexity" evidence="1">
    <location>
        <begin position="73"/>
        <end position="93"/>
    </location>
</feature>
<feature type="compositionally biased region" description="Low complexity" evidence="1">
    <location>
        <begin position="174"/>
        <end position="188"/>
    </location>
</feature>
<gene>
    <name evidence="2" type="ORF">PCOR1329_LOCUS70500</name>
</gene>
<protein>
    <submittedName>
        <fullName evidence="2">Uncharacterized protein</fullName>
    </submittedName>
</protein>
<feature type="region of interest" description="Disordered" evidence="1">
    <location>
        <begin position="61"/>
        <end position="256"/>
    </location>
</feature>
<accession>A0ABN9WTW1</accession>
<dbReference type="Proteomes" id="UP001189429">
    <property type="component" value="Unassembled WGS sequence"/>
</dbReference>
<keyword evidence="3" id="KW-1185">Reference proteome</keyword>
<evidence type="ECO:0000313" key="2">
    <source>
        <dbReference type="EMBL" id="CAK0890203.1"/>
    </source>
</evidence>
<organism evidence="2 3">
    <name type="scientific">Prorocentrum cordatum</name>
    <dbReference type="NCBI Taxonomy" id="2364126"/>
    <lineage>
        <taxon>Eukaryota</taxon>
        <taxon>Sar</taxon>
        <taxon>Alveolata</taxon>
        <taxon>Dinophyceae</taxon>
        <taxon>Prorocentrales</taxon>
        <taxon>Prorocentraceae</taxon>
        <taxon>Prorocentrum</taxon>
    </lineage>
</organism>
<evidence type="ECO:0000313" key="3">
    <source>
        <dbReference type="Proteomes" id="UP001189429"/>
    </source>
</evidence>
<name>A0ABN9WTW1_9DINO</name>
<evidence type="ECO:0000256" key="1">
    <source>
        <dbReference type="SAM" id="MobiDB-lite"/>
    </source>
</evidence>